<protein>
    <submittedName>
        <fullName evidence="2">Uncharacterized protein</fullName>
    </submittedName>
</protein>
<feature type="compositionally biased region" description="Basic and acidic residues" evidence="1">
    <location>
        <begin position="64"/>
        <end position="73"/>
    </location>
</feature>
<proteinExistence type="predicted"/>
<feature type="region of interest" description="Disordered" evidence="1">
    <location>
        <begin position="29"/>
        <end position="112"/>
    </location>
</feature>
<keyword evidence="3" id="KW-1185">Reference proteome</keyword>
<dbReference type="EMBL" id="CCBN010000014">
    <property type="protein sequence ID" value="CDO56197.1"/>
    <property type="molecule type" value="Genomic_DNA"/>
</dbReference>
<evidence type="ECO:0000313" key="3">
    <source>
        <dbReference type="Proteomes" id="UP000242525"/>
    </source>
</evidence>
<gene>
    <name evidence="2" type="ORF">BN980_GECA14s00824g</name>
</gene>
<dbReference type="AlphaFoldDB" id="A0A0J9XFT8"/>
<evidence type="ECO:0000313" key="2">
    <source>
        <dbReference type="EMBL" id="CDO56197.1"/>
    </source>
</evidence>
<feature type="compositionally biased region" description="Polar residues" evidence="1">
    <location>
        <begin position="101"/>
        <end position="112"/>
    </location>
</feature>
<comment type="caution">
    <text evidence="2">The sequence shown here is derived from an EMBL/GenBank/DDBJ whole genome shotgun (WGS) entry which is preliminary data.</text>
</comment>
<accession>A0A0J9XFT8</accession>
<reference evidence="2" key="1">
    <citation type="submission" date="2014-03" db="EMBL/GenBank/DDBJ databases">
        <authorList>
            <person name="Casaregola S."/>
        </authorList>
    </citation>
    <scope>NUCLEOTIDE SEQUENCE [LARGE SCALE GENOMIC DNA]</scope>
    <source>
        <strain evidence="2">CLIB 918</strain>
    </source>
</reference>
<name>A0A0J9XFT8_GEOCN</name>
<sequence>MSENDPLTRFQSTSSFVNITTIDDLSEIETSSILSGTTDDEDYTTDSDFQPILNNNWISDSESESGKNSHSDSEDSPQQYMSTPRKPKITNQEVDADKTPQRSQTLSISLNNTPSSDSILTNVLDFTSSHMVDSNASLKLPSVVVDSYHKSKIKPTTPHEPSTIDLFTFTSHNSFKNCHDDKHLHGLFPTKRELKKAGFSKDDKVYLPSLDVVVFDSAKGDEATDYESYISISKELQKYTRDPINLYVCRIKMADLFPRSISDFIVNQVIYEANIKVTEVNPESVSNVAKGWIKPNTLLVVSCTDTLPNNTFLQSSEFKTLPTLALVNPTDLSNKGISIEDYQTGATCNPFSVISSSRVMPAKNCSEKLVPQSLFQLTIPEFLDSECCVQQAVLGVYIASKKFGRSTFFNKKFIYSRYPDFLCEYEEESKLAEKKLTAFKVLLYLSGFSLFLIKLFYAVKLGYLPQNLLPGYPISSVSSIFESPTPDVTSSPFGFSSSAYTNVGSVTTSVITEIVTVTATPAEPSESNHAKSIVLEPQREEGTEVPKDVLWNFKVHLVLSEGDHDEPLGVDLVFPVVYNSDYRVVYDFTDYYQKTKFALWYDKLSEDAIQLVIPRKNRSGNVFGSVTVISSGISDRKYISINYGKSENTVTENEDTILAEYKYDWRNSETSFMNFIRDSSSKLTKNLFKGSAIVADATQSNIRSGIVLTQKTFDNLGSYLQCDFFEKVFQKSAEPSDNSKACDPNDEKTNIVAVVSSGSQDLTESLFWAGDTILNFFLIVFGHIYSESENIIREIGALLSNSVDFTEKSFQKILQASYNTVLDAKQSCNVDKPFQYLNKAFSKKPGNLLSSRTASVSYAAQAFDTVGSFVTSSFKSTQEAVQKSCVKIPSWDTTVSAVEKAYENTEGAFDGIGTFLASSFKSTQEAIQNSGVKIPSWDNTVSTAEKNSENTDGSFVKSLKNAQEHITESLKESQLLSTLKEKKVVASNQFNQLKSMASIWASKAATSQKRR</sequence>
<evidence type="ECO:0000256" key="1">
    <source>
        <dbReference type="SAM" id="MobiDB-lite"/>
    </source>
</evidence>
<dbReference type="Proteomes" id="UP000242525">
    <property type="component" value="Unassembled WGS sequence"/>
</dbReference>
<organism evidence="2 3">
    <name type="scientific">Geotrichum candidum</name>
    <name type="common">Oospora lactis</name>
    <name type="synonym">Dipodascus geotrichum</name>
    <dbReference type="NCBI Taxonomy" id="1173061"/>
    <lineage>
        <taxon>Eukaryota</taxon>
        <taxon>Fungi</taxon>
        <taxon>Dikarya</taxon>
        <taxon>Ascomycota</taxon>
        <taxon>Saccharomycotina</taxon>
        <taxon>Dipodascomycetes</taxon>
        <taxon>Dipodascales</taxon>
        <taxon>Dipodascaceae</taxon>
        <taxon>Geotrichum</taxon>
    </lineage>
</organism>